<dbReference type="Gene3D" id="3.90.950.20">
    <property type="entry name" value="CinA-like"/>
    <property type="match status" value="1"/>
</dbReference>
<feature type="domain" description="CinA C-terminal" evidence="1">
    <location>
        <begin position="38"/>
        <end position="191"/>
    </location>
</feature>
<evidence type="ECO:0000259" key="1">
    <source>
        <dbReference type="Pfam" id="PF02464"/>
    </source>
</evidence>
<name>B7VK58_VIBA3</name>
<dbReference type="eggNOG" id="COG1546">
    <property type="taxonomic scope" value="Bacteria"/>
</dbReference>
<dbReference type="SUPFAM" id="SSF142433">
    <property type="entry name" value="CinA-like"/>
    <property type="match status" value="1"/>
</dbReference>
<gene>
    <name evidence="2" type="ordered locus">VS_2597</name>
</gene>
<dbReference type="Pfam" id="PF02464">
    <property type="entry name" value="CinA"/>
    <property type="match status" value="1"/>
</dbReference>
<protein>
    <submittedName>
        <fullName evidence="2">Competence-damaged protein CinA</fullName>
    </submittedName>
</protein>
<dbReference type="EMBL" id="FM954972">
    <property type="protein sequence ID" value="CAV19789.1"/>
    <property type="molecule type" value="Genomic_DNA"/>
</dbReference>
<dbReference type="Proteomes" id="UP000009100">
    <property type="component" value="Chromosome 1"/>
</dbReference>
<evidence type="ECO:0000313" key="3">
    <source>
        <dbReference type="Proteomes" id="UP000009100"/>
    </source>
</evidence>
<dbReference type="NCBIfam" id="NF002975">
    <property type="entry name" value="PRK03661.1"/>
    <property type="match status" value="1"/>
</dbReference>
<dbReference type="AlphaFoldDB" id="B7VK58"/>
<dbReference type="InterPro" id="IPR036653">
    <property type="entry name" value="CinA-like_C"/>
</dbReference>
<proteinExistence type="predicted"/>
<sequence>MRLRIRESVSCEKRHMRKDANPNDMTVDKGKLMMQMTQDLSEQLGHLLAKHKHVLVTAESCTGGGVASAVTDIAGSSGWFDRAFVTYSNEAKQEMIGVQLKTLVEFGAVSEPVVIEMASGALQHSNGTISVSISGIAGPGGATEDKPVGTVCFAWKALNGWDKVETHVFTGDRSQVRQQATHHALQVIYDYLSMEGK</sequence>
<dbReference type="InterPro" id="IPR008136">
    <property type="entry name" value="CinA_C"/>
</dbReference>
<dbReference type="HOGENOM" id="CLU_030805_1_1_6"/>
<reference evidence="2 3" key="1">
    <citation type="submission" date="2009-02" db="EMBL/GenBank/DDBJ databases">
        <title>Vibrio splendidus str. LGP32 complete genome.</title>
        <authorList>
            <person name="Mazel D."/>
            <person name="Le Roux F."/>
        </authorList>
    </citation>
    <scope>NUCLEOTIDE SEQUENCE [LARGE SCALE GENOMIC DNA]</scope>
    <source>
        <strain evidence="2 3">LGP32</strain>
    </source>
</reference>
<evidence type="ECO:0000313" key="2">
    <source>
        <dbReference type="EMBL" id="CAV19789.1"/>
    </source>
</evidence>
<dbReference type="KEGG" id="vsp:VS_2597"/>
<accession>B7VK58</accession>
<organism evidence="2 3">
    <name type="scientific">Vibrio atlanticus (strain LGP32)</name>
    <name type="common">Vibrio splendidus (strain Mel32)</name>
    <dbReference type="NCBI Taxonomy" id="575788"/>
    <lineage>
        <taxon>Bacteria</taxon>
        <taxon>Pseudomonadati</taxon>
        <taxon>Pseudomonadota</taxon>
        <taxon>Gammaproteobacteria</taxon>
        <taxon>Vibrionales</taxon>
        <taxon>Vibrionaceae</taxon>
        <taxon>Vibrio</taxon>
    </lineage>
</organism>
<dbReference type="STRING" id="575788.VS_2597"/>
<dbReference type="NCBIfam" id="TIGR00199">
    <property type="entry name" value="PncC_domain"/>
    <property type="match status" value="1"/>
</dbReference>